<dbReference type="AlphaFoldDB" id="A0A1J8R7P5"/>
<accession>A0A1J8R7P5</accession>
<organism evidence="2 3">
    <name type="scientific">Rhizopogon vesiculosus</name>
    <dbReference type="NCBI Taxonomy" id="180088"/>
    <lineage>
        <taxon>Eukaryota</taxon>
        <taxon>Fungi</taxon>
        <taxon>Dikarya</taxon>
        <taxon>Basidiomycota</taxon>
        <taxon>Agaricomycotina</taxon>
        <taxon>Agaricomycetes</taxon>
        <taxon>Agaricomycetidae</taxon>
        <taxon>Boletales</taxon>
        <taxon>Suillineae</taxon>
        <taxon>Rhizopogonaceae</taxon>
        <taxon>Rhizopogon</taxon>
    </lineage>
</organism>
<feature type="region of interest" description="Disordered" evidence="1">
    <location>
        <begin position="30"/>
        <end position="105"/>
    </location>
</feature>
<evidence type="ECO:0000256" key="1">
    <source>
        <dbReference type="SAM" id="MobiDB-lite"/>
    </source>
</evidence>
<evidence type="ECO:0000313" key="3">
    <source>
        <dbReference type="Proteomes" id="UP000183567"/>
    </source>
</evidence>
<sequence length="214" mass="24141">MSLQELLLEIVKILDDESEHLLLVKSLHKQQLKPTQGNSTKLIRKESEDDMTQVHAQRAAPSGGLANTSNDLEHDREHDGAPPPKFKRQRHLTHNDDEDILPAPKSRRRVVYTVLDSDEDEHDSTPFPKPVKHQHPLLNYAEDGDDSEVTSIPKRRQLPSAAASDEERHGVASHLNSTSTRTGLGQATEQEQHRDDEDDLAPHPKPRKEVRKTA</sequence>
<keyword evidence="3" id="KW-1185">Reference proteome</keyword>
<reference evidence="2 3" key="1">
    <citation type="submission" date="2016-03" db="EMBL/GenBank/DDBJ databases">
        <title>Comparative genomics of the ectomycorrhizal sister species Rhizopogon vinicolor and Rhizopogon vesiculosus (Basidiomycota: Boletales) reveals a divergence of the mating type B locus.</title>
        <authorList>
            <person name="Mujic A.B."/>
            <person name="Kuo A."/>
            <person name="Tritt A."/>
            <person name="Lipzen A."/>
            <person name="Chen C."/>
            <person name="Johnson J."/>
            <person name="Sharma A."/>
            <person name="Barry K."/>
            <person name="Grigoriev I.V."/>
            <person name="Spatafora J.W."/>
        </authorList>
    </citation>
    <scope>NUCLEOTIDE SEQUENCE [LARGE SCALE GENOMIC DNA]</scope>
    <source>
        <strain evidence="2 3">AM-OR11-056</strain>
    </source>
</reference>
<gene>
    <name evidence="2" type="ORF">AZE42_09548</name>
</gene>
<proteinExistence type="predicted"/>
<dbReference type="Proteomes" id="UP000183567">
    <property type="component" value="Unassembled WGS sequence"/>
</dbReference>
<comment type="caution">
    <text evidence="2">The sequence shown here is derived from an EMBL/GenBank/DDBJ whole genome shotgun (WGS) entry which is preliminary data.</text>
</comment>
<dbReference type="OrthoDB" id="10437278at2759"/>
<feature type="compositionally biased region" description="Polar residues" evidence="1">
    <location>
        <begin position="174"/>
        <end position="189"/>
    </location>
</feature>
<feature type="region of interest" description="Disordered" evidence="1">
    <location>
        <begin position="117"/>
        <end position="214"/>
    </location>
</feature>
<feature type="compositionally biased region" description="Basic residues" evidence="1">
    <location>
        <begin position="204"/>
        <end position="214"/>
    </location>
</feature>
<evidence type="ECO:0000313" key="2">
    <source>
        <dbReference type="EMBL" id="OJA21665.1"/>
    </source>
</evidence>
<dbReference type="EMBL" id="LVVM01000041">
    <property type="protein sequence ID" value="OJA21665.1"/>
    <property type="molecule type" value="Genomic_DNA"/>
</dbReference>
<feature type="compositionally biased region" description="Basic and acidic residues" evidence="1">
    <location>
        <begin position="71"/>
        <end position="80"/>
    </location>
</feature>
<name>A0A1J8R7P5_9AGAM</name>
<feature type="compositionally biased region" description="Polar residues" evidence="1">
    <location>
        <begin position="32"/>
        <end position="41"/>
    </location>
</feature>
<protein>
    <submittedName>
        <fullName evidence="2">Uncharacterized protein</fullName>
    </submittedName>
</protein>